<dbReference type="Proteomes" id="UP000199502">
    <property type="component" value="Unassembled WGS sequence"/>
</dbReference>
<accession>A0A1G5H2Q2</accession>
<reference evidence="1 2" key="1">
    <citation type="submission" date="2016-10" db="EMBL/GenBank/DDBJ databases">
        <authorList>
            <person name="de Groot N.N."/>
        </authorList>
    </citation>
    <scope>NUCLEOTIDE SEQUENCE [LARGE SCALE GENOMIC DNA]</scope>
    <source>
        <strain evidence="1 2">CGMCC 1.8925</strain>
    </source>
</reference>
<dbReference type="STRING" id="336292.SAMN05660710_01954"/>
<dbReference type="AlphaFoldDB" id="A0A1G5H2Q2"/>
<name>A0A1G5H2Q2_9RHOB</name>
<proteinExistence type="predicted"/>
<evidence type="ECO:0000313" key="2">
    <source>
        <dbReference type="Proteomes" id="UP000199502"/>
    </source>
</evidence>
<evidence type="ECO:0000313" key="1">
    <source>
        <dbReference type="EMBL" id="SCY58135.1"/>
    </source>
</evidence>
<protein>
    <submittedName>
        <fullName evidence="1">Uncharacterized protein</fullName>
    </submittedName>
</protein>
<dbReference type="EMBL" id="FMVT01000006">
    <property type="protein sequence ID" value="SCY58135.1"/>
    <property type="molecule type" value="Genomic_DNA"/>
</dbReference>
<gene>
    <name evidence="1" type="ORF">SAMN05660710_01954</name>
</gene>
<organism evidence="1 2">
    <name type="scientific">Paracoccus tibetensis</name>
    <dbReference type="NCBI Taxonomy" id="336292"/>
    <lineage>
        <taxon>Bacteria</taxon>
        <taxon>Pseudomonadati</taxon>
        <taxon>Pseudomonadota</taxon>
        <taxon>Alphaproteobacteria</taxon>
        <taxon>Rhodobacterales</taxon>
        <taxon>Paracoccaceae</taxon>
        <taxon>Paracoccus</taxon>
    </lineage>
</organism>
<dbReference type="RefSeq" id="WP_139165926.1">
    <property type="nucleotide sequence ID" value="NZ_FMVT01000006.1"/>
</dbReference>
<keyword evidence="2" id="KW-1185">Reference proteome</keyword>
<dbReference type="OrthoDB" id="7775151at2"/>
<sequence>MKMSDMFAMLAQNARVFEERMGAWQAEMSKNSEEAMEQARKWQEGAVQRQEEVNQQLRAHMEQASEQVRNQWTQMQSAWESQFERLRQQGEEMRAAAMKMSGGKDSAGFADWAEAYAAQMVSFAQKMQGEAADAIAKATEARANRKG</sequence>